<reference evidence="4 6" key="2">
    <citation type="journal article" date="2019" name="Genome Biol. Evol.">
        <title>Insights into the evolution of the New World diploid cottons (Gossypium, subgenus Houzingenia) based on genome sequencing.</title>
        <authorList>
            <person name="Grover C.E."/>
            <person name="Arick M.A. 2nd"/>
            <person name="Thrash A."/>
            <person name="Conover J.L."/>
            <person name="Sanders W.S."/>
            <person name="Peterson D.G."/>
            <person name="Frelichowski J.E."/>
            <person name="Scheffler J.A."/>
            <person name="Scheffler B.E."/>
            <person name="Wendel J.F."/>
        </authorList>
    </citation>
    <scope>NUCLEOTIDE SEQUENCE [LARGE SCALE GENOMIC DNA]</scope>
    <source>
        <strain evidence="4">8</strain>
        <tissue evidence="4">Leaf</tissue>
    </source>
</reference>
<evidence type="ECO:0000256" key="2">
    <source>
        <dbReference type="SAM" id="Phobius"/>
    </source>
</evidence>
<reference evidence="4" key="3">
    <citation type="submission" date="2020-04" db="EMBL/GenBank/DDBJ databases">
        <authorList>
            <person name="Grover C.E."/>
            <person name="Arick M.A. II"/>
            <person name="Thrash A."/>
            <person name="Conover J.L."/>
            <person name="Sanders W.S."/>
            <person name="Peterson D.G."/>
            <person name="Scheffler J.A."/>
            <person name="Scheffler B.E."/>
            <person name="Wendel J.F."/>
        </authorList>
    </citation>
    <scope>NUCLEOTIDE SEQUENCE</scope>
    <source>
        <strain evidence="4">8</strain>
        <tissue evidence="4">Leaf</tissue>
    </source>
</reference>
<dbReference type="OrthoDB" id="784693at2759"/>
<organism evidence="3 5">
    <name type="scientific">Gossypium raimondii</name>
    <name type="common">Peruvian cotton</name>
    <name type="synonym">Gossypium klotzschianum subsp. raimondii</name>
    <dbReference type="NCBI Taxonomy" id="29730"/>
    <lineage>
        <taxon>Eukaryota</taxon>
        <taxon>Viridiplantae</taxon>
        <taxon>Streptophyta</taxon>
        <taxon>Embryophyta</taxon>
        <taxon>Tracheophyta</taxon>
        <taxon>Spermatophyta</taxon>
        <taxon>Magnoliopsida</taxon>
        <taxon>eudicotyledons</taxon>
        <taxon>Gunneridae</taxon>
        <taxon>Pentapetalae</taxon>
        <taxon>rosids</taxon>
        <taxon>malvids</taxon>
        <taxon>Malvales</taxon>
        <taxon>Malvaceae</taxon>
        <taxon>Malvoideae</taxon>
        <taxon>Gossypium</taxon>
    </lineage>
</organism>
<dbReference type="OMA" id="LMYMILP"/>
<evidence type="ECO:0008006" key="7">
    <source>
        <dbReference type="Google" id="ProtNLM"/>
    </source>
</evidence>
<evidence type="ECO:0000256" key="1">
    <source>
        <dbReference type="SAM" id="MobiDB-lite"/>
    </source>
</evidence>
<dbReference type="PANTHER" id="PTHR34964">
    <property type="entry name" value="MEMBRANE LIPOPROTEIN-RELATED"/>
    <property type="match status" value="1"/>
</dbReference>
<gene>
    <name evidence="3" type="ORF">B456_011G118700</name>
    <name evidence="4" type="ORF">Gorai_005823</name>
</gene>
<dbReference type="KEGG" id="gra:105778574"/>
<feature type="transmembrane region" description="Helical" evidence="2">
    <location>
        <begin position="43"/>
        <end position="67"/>
    </location>
</feature>
<dbReference type="Proteomes" id="UP000032304">
    <property type="component" value="Chromosome 11"/>
</dbReference>
<keyword evidence="2" id="KW-0472">Membrane</keyword>
<name>A0A0D2RIS8_GOSRA</name>
<sequence>MSEPDPTAGRTIIWIITFLLLISIVAGGGCLLTYLLVPNSQSSIFLPTIGFTLVCMPWIFWIIIVVYRFTSRVFGFRMVIDSLYGNGNAAPKSSGDGVGANDIGGAQILDVSAKSPPNSPKTNGKPSQIGAAKNVDIGQENSTRRDGSYSSNKSNHISTTSREIEKPLVLSMPS</sequence>
<reference evidence="3 5" key="1">
    <citation type="journal article" date="2012" name="Nature">
        <title>Repeated polyploidization of Gossypium genomes and the evolution of spinnable cotton fibres.</title>
        <authorList>
            <person name="Paterson A.H."/>
            <person name="Wendel J.F."/>
            <person name="Gundlach H."/>
            <person name="Guo H."/>
            <person name="Jenkins J."/>
            <person name="Jin D."/>
            <person name="Llewellyn D."/>
            <person name="Showmaker K.C."/>
            <person name="Shu S."/>
            <person name="Udall J."/>
            <person name="Yoo M.J."/>
            <person name="Byers R."/>
            <person name="Chen W."/>
            <person name="Doron-Faigenboim A."/>
            <person name="Duke M.V."/>
            <person name="Gong L."/>
            <person name="Grimwood J."/>
            <person name="Grover C."/>
            <person name="Grupp K."/>
            <person name="Hu G."/>
            <person name="Lee T.H."/>
            <person name="Li J."/>
            <person name="Lin L."/>
            <person name="Liu T."/>
            <person name="Marler B.S."/>
            <person name="Page J.T."/>
            <person name="Roberts A.W."/>
            <person name="Romanel E."/>
            <person name="Sanders W.S."/>
            <person name="Szadkowski E."/>
            <person name="Tan X."/>
            <person name="Tang H."/>
            <person name="Xu C."/>
            <person name="Wang J."/>
            <person name="Wang Z."/>
            <person name="Zhang D."/>
            <person name="Zhang L."/>
            <person name="Ashrafi H."/>
            <person name="Bedon F."/>
            <person name="Bowers J.E."/>
            <person name="Brubaker C.L."/>
            <person name="Chee P.W."/>
            <person name="Das S."/>
            <person name="Gingle A.R."/>
            <person name="Haigler C.H."/>
            <person name="Harker D."/>
            <person name="Hoffmann L.V."/>
            <person name="Hovav R."/>
            <person name="Jones D.C."/>
            <person name="Lemke C."/>
            <person name="Mansoor S."/>
            <person name="ur Rahman M."/>
            <person name="Rainville L.N."/>
            <person name="Rambani A."/>
            <person name="Reddy U.K."/>
            <person name="Rong J.K."/>
            <person name="Saranga Y."/>
            <person name="Scheffler B.E."/>
            <person name="Scheffler J.A."/>
            <person name="Stelly D.M."/>
            <person name="Triplett B.A."/>
            <person name="Van Deynze A."/>
            <person name="Vaslin M.F."/>
            <person name="Waghmare V.N."/>
            <person name="Walford S.A."/>
            <person name="Wright R.J."/>
            <person name="Zaki E.A."/>
            <person name="Zhang T."/>
            <person name="Dennis E.S."/>
            <person name="Mayer K.F."/>
            <person name="Peterson D.G."/>
            <person name="Rokhsar D.S."/>
            <person name="Wang X."/>
            <person name="Schmutz J."/>
        </authorList>
    </citation>
    <scope>NUCLEOTIDE SEQUENCE [LARGE SCALE GENOMIC DNA]</scope>
</reference>
<dbReference type="AlphaFoldDB" id="A0A0D2RIS8"/>
<feature type="compositionally biased region" description="Polar residues" evidence="1">
    <location>
        <begin position="148"/>
        <end position="161"/>
    </location>
</feature>
<feature type="region of interest" description="Disordered" evidence="1">
    <location>
        <begin position="111"/>
        <end position="174"/>
    </location>
</feature>
<dbReference type="EMBL" id="CM001750">
    <property type="protein sequence ID" value="KJB70597.1"/>
    <property type="molecule type" value="Genomic_DNA"/>
</dbReference>
<dbReference type="Gramene" id="KJB70597">
    <property type="protein sequence ID" value="KJB70597"/>
    <property type="gene ID" value="B456_011G118700"/>
</dbReference>
<dbReference type="PANTHER" id="PTHR34964:SF1">
    <property type="entry name" value="MEMBRANE LIPOPROTEIN"/>
    <property type="match status" value="1"/>
</dbReference>
<dbReference type="EMBL" id="JABEZZ010000011">
    <property type="protein sequence ID" value="MBA0599612.1"/>
    <property type="molecule type" value="Genomic_DNA"/>
</dbReference>
<keyword evidence="5" id="KW-1185">Reference proteome</keyword>
<evidence type="ECO:0000313" key="6">
    <source>
        <dbReference type="Proteomes" id="UP000593578"/>
    </source>
</evidence>
<dbReference type="Proteomes" id="UP000593578">
    <property type="component" value="Unassembled WGS sequence"/>
</dbReference>
<accession>A0A0D2RIS8</accession>
<evidence type="ECO:0000313" key="4">
    <source>
        <dbReference type="EMBL" id="MBA0599612.1"/>
    </source>
</evidence>
<keyword evidence="2" id="KW-1133">Transmembrane helix</keyword>
<evidence type="ECO:0000313" key="3">
    <source>
        <dbReference type="EMBL" id="KJB70597.1"/>
    </source>
</evidence>
<proteinExistence type="predicted"/>
<evidence type="ECO:0000313" key="5">
    <source>
        <dbReference type="Proteomes" id="UP000032304"/>
    </source>
</evidence>
<protein>
    <recommendedName>
        <fullName evidence="7">Membrane lipoprotein</fullName>
    </recommendedName>
</protein>
<keyword evidence="2" id="KW-0812">Transmembrane</keyword>
<feature type="transmembrane region" description="Helical" evidence="2">
    <location>
        <begin position="12"/>
        <end position="37"/>
    </location>
</feature>